<comment type="caution">
    <text evidence="8">The sequence shown here is derived from an EMBL/GenBank/DDBJ whole genome shotgun (WGS) entry which is preliminary data.</text>
</comment>
<dbReference type="InterPro" id="IPR014548">
    <property type="entry name" value="Ac_Trasf"/>
</dbReference>
<evidence type="ECO:0000256" key="5">
    <source>
        <dbReference type="ARBA" id="ARBA00023136"/>
    </source>
</evidence>
<dbReference type="PANTHER" id="PTHR30606">
    <property type="entry name" value="LIPID A BIOSYNTHESIS LAUROYL ACYLTRANSFERASE"/>
    <property type="match status" value="1"/>
</dbReference>
<dbReference type="PIRSF" id="PIRSF028561">
    <property type="entry name" value="Ac_Trasf"/>
    <property type="match status" value="1"/>
</dbReference>
<evidence type="ECO:0000256" key="2">
    <source>
        <dbReference type="ARBA" id="ARBA00022475"/>
    </source>
</evidence>
<comment type="subcellular location">
    <subcellularLocation>
        <location evidence="1">Cell inner membrane</location>
    </subcellularLocation>
</comment>
<keyword evidence="7" id="KW-1133">Transmembrane helix</keyword>
<dbReference type="GO" id="GO:0016746">
    <property type="term" value="F:acyltransferase activity"/>
    <property type="evidence" value="ECO:0007669"/>
    <property type="project" value="UniProtKB-KW"/>
</dbReference>
<dbReference type="CDD" id="cd07984">
    <property type="entry name" value="LPLAT_LABLAT-like"/>
    <property type="match status" value="1"/>
</dbReference>
<feature type="transmembrane region" description="Helical" evidence="7">
    <location>
        <begin position="228"/>
        <end position="248"/>
    </location>
</feature>
<dbReference type="GO" id="GO:0005886">
    <property type="term" value="C:plasma membrane"/>
    <property type="evidence" value="ECO:0007669"/>
    <property type="project" value="UniProtKB-SubCell"/>
</dbReference>
<dbReference type="Proteomes" id="UP001139516">
    <property type="component" value="Unassembled WGS sequence"/>
</dbReference>
<keyword evidence="6 8" id="KW-0012">Acyltransferase</keyword>
<feature type="transmembrane region" description="Helical" evidence="7">
    <location>
        <begin position="40"/>
        <end position="60"/>
    </location>
</feature>
<dbReference type="AlphaFoldDB" id="A0A9X1Y9X8"/>
<evidence type="ECO:0000256" key="4">
    <source>
        <dbReference type="ARBA" id="ARBA00022679"/>
    </source>
</evidence>
<evidence type="ECO:0000256" key="7">
    <source>
        <dbReference type="SAM" id="Phobius"/>
    </source>
</evidence>
<dbReference type="RefSeq" id="WP_248666938.1">
    <property type="nucleotide sequence ID" value="NZ_JALPRX010000038.1"/>
</dbReference>
<protein>
    <submittedName>
        <fullName evidence="8">Acyltransferase</fullName>
    </submittedName>
</protein>
<name>A0A9X1Y9X8_9PROT</name>
<gene>
    <name evidence="8" type="ORF">M0638_10525</name>
</gene>
<accession>A0A9X1Y9X8</accession>
<evidence type="ECO:0000313" key="9">
    <source>
        <dbReference type="Proteomes" id="UP001139516"/>
    </source>
</evidence>
<keyword evidence="3" id="KW-0997">Cell inner membrane</keyword>
<keyword evidence="4" id="KW-0808">Transferase</keyword>
<dbReference type="PANTHER" id="PTHR30606:SF9">
    <property type="entry name" value="LIPID A BIOSYNTHESIS LAUROYLTRANSFERASE"/>
    <property type="match status" value="1"/>
</dbReference>
<evidence type="ECO:0000256" key="6">
    <source>
        <dbReference type="ARBA" id="ARBA00023315"/>
    </source>
</evidence>
<organism evidence="8 9">
    <name type="scientific">Roseomonas acroporae</name>
    <dbReference type="NCBI Taxonomy" id="2937791"/>
    <lineage>
        <taxon>Bacteria</taxon>
        <taxon>Pseudomonadati</taxon>
        <taxon>Pseudomonadota</taxon>
        <taxon>Alphaproteobacteria</taxon>
        <taxon>Acetobacterales</taxon>
        <taxon>Roseomonadaceae</taxon>
        <taxon>Roseomonas</taxon>
    </lineage>
</organism>
<evidence type="ECO:0000313" key="8">
    <source>
        <dbReference type="EMBL" id="MCK8784817.1"/>
    </source>
</evidence>
<dbReference type="Pfam" id="PF03279">
    <property type="entry name" value="Lip_A_acyltrans"/>
    <property type="match status" value="1"/>
</dbReference>
<evidence type="ECO:0000256" key="1">
    <source>
        <dbReference type="ARBA" id="ARBA00004533"/>
    </source>
</evidence>
<keyword evidence="2" id="KW-1003">Cell membrane</keyword>
<reference evidence="8" key="1">
    <citation type="submission" date="2022-04" db="EMBL/GenBank/DDBJ databases">
        <title>Roseomonas acroporae sp. nov., isolated from coral Acropora digitifera.</title>
        <authorList>
            <person name="Sun H."/>
        </authorList>
    </citation>
    <scope>NUCLEOTIDE SEQUENCE</scope>
    <source>
        <strain evidence="8">NAR14</strain>
    </source>
</reference>
<sequence>MSRSLTLPAATHAGWATQRERGSLGGMRLMARLALRLGWGAVHWLLYPVTAYFLLFSPAPQRAAARRYLARALGRAPARRDLFRLYFTFASTILDRVFLLSGRLRGYEIRVSGLEAVQSRVDAREGCILLGAHLGSFEVLRALAASGCPVEVRALMYEDNAAQANAFFNAIAPGVAAMVIPLGRPDTMLRAKECLERGGLIGILADRAPHGERTVPVPLLGAPAALPVGPHLLASVLGAPVVLAFGLWTGPRRYEIRFESFSERIRLDRADRAAGLAASVGHYAARVEALCREHPYNWFNFYDFWQELDPPCAPADATS</sequence>
<keyword evidence="5 7" id="KW-0472">Membrane</keyword>
<evidence type="ECO:0000256" key="3">
    <source>
        <dbReference type="ARBA" id="ARBA00022519"/>
    </source>
</evidence>
<keyword evidence="7" id="KW-0812">Transmembrane</keyword>
<dbReference type="EMBL" id="JALPRX010000038">
    <property type="protein sequence ID" value="MCK8784817.1"/>
    <property type="molecule type" value="Genomic_DNA"/>
</dbReference>
<dbReference type="GO" id="GO:0009247">
    <property type="term" value="P:glycolipid biosynthetic process"/>
    <property type="evidence" value="ECO:0007669"/>
    <property type="project" value="UniProtKB-ARBA"/>
</dbReference>
<proteinExistence type="predicted"/>
<dbReference type="InterPro" id="IPR004960">
    <property type="entry name" value="LipA_acyltrans"/>
</dbReference>
<keyword evidence="9" id="KW-1185">Reference proteome</keyword>